<keyword evidence="9 12" id="KW-0574">Periplasm</keyword>
<evidence type="ECO:0000256" key="1">
    <source>
        <dbReference type="ARBA" id="ARBA00000032"/>
    </source>
</evidence>
<dbReference type="PIRSF" id="PIRSF017818">
    <property type="entry name" value="Acid_Ptase_B"/>
    <property type="match status" value="1"/>
</dbReference>
<dbReference type="GO" id="GO:0003993">
    <property type="term" value="F:acid phosphatase activity"/>
    <property type="evidence" value="ECO:0007669"/>
    <property type="project" value="UniProtKB-EC"/>
</dbReference>
<feature type="active site" description="Proton donor" evidence="13">
    <location>
        <position position="80"/>
    </location>
</feature>
<feature type="binding site" evidence="15">
    <location>
        <position position="78"/>
    </location>
    <ligand>
        <name>Mg(2+)</name>
        <dbReference type="ChEBI" id="CHEBI:18420"/>
    </ligand>
</feature>
<gene>
    <name evidence="17" type="primary">aphA_1</name>
    <name evidence="17" type="ORF">CZ814_00958</name>
</gene>
<dbReference type="SUPFAM" id="SSF56784">
    <property type="entry name" value="HAD-like"/>
    <property type="match status" value="1"/>
</dbReference>
<comment type="subunit">
    <text evidence="4 12">Homotetramer.</text>
</comment>
<evidence type="ECO:0000256" key="2">
    <source>
        <dbReference type="ARBA" id="ARBA00004418"/>
    </source>
</evidence>
<dbReference type="GO" id="GO:0030288">
    <property type="term" value="C:outer membrane-bounded periplasmic space"/>
    <property type="evidence" value="ECO:0007669"/>
    <property type="project" value="InterPro"/>
</dbReference>
<feature type="binding site" evidence="15">
    <location>
        <position position="80"/>
    </location>
    <ligand>
        <name>Mg(2+)</name>
        <dbReference type="ChEBI" id="CHEBI:18420"/>
    </ligand>
</feature>
<dbReference type="SFLD" id="SFLDS00003">
    <property type="entry name" value="Haloacid_Dehalogenase"/>
    <property type="match status" value="1"/>
</dbReference>
<comment type="similarity">
    <text evidence="3 12">Belongs to the class B bacterial acid phosphatase family.</text>
</comment>
<name>A0A1T4Q7T3_9GAMM</name>
<keyword evidence="8 16" id="KW-0732">Signal</keyword>
<keyword evidence="11 12" id="KW-0460">Magnesium</keyword>
<evidence type="ECO:0000256" key="12">
    <source>
        <dbReference type="PIRNR" id="PIRNR017818"/>
    </source>
</evidence>
<evidence type="ECO:0000256" key="5">
    <source>
        <dbReference type="ARBA" id="ARBA00012646"/>
    </source>
</evidence>
<dbReference type="InterPro" id="IPR005519">
    <property type="entry name" value="Acid_phosphat_B-like"/>
</dbReference>
<dbReference type="InterPro" id="IPR036412">
    <property type="entry name" value="HAD-like_sf"/>
</dbReference>
<accession>A0A1T4Q7T3</accession>
<dbReference type="NCBIfam" id="TIGR01672">
    <property type="entry name" value="AphA"/>
    <property type="match status" value="1"/>
</dbReference>
<reference evidence="17 18" key="1">
    <citation type="submission" date="2017-02" db="EMBL/GenBank/DDBJ databases">
        <authorList>
            <person name="Peterson S.W."/>
        </authorList>
    </citation>
    <scope>NUCLEOTIDE SEQUENCE [LARGE SCALE GENOMIC DNA]</scope>
    <source>
        <strain evidence="17 18">CECT 9189</strain>
    </source>
</reference>
<evidence type="ECO:0000256" key="15">
    <source>
        <dbReference type="PIRSR" id="PIRSR017818-3"/>
    </source>
</evidence>
<dbReference type="Proteomes" id="UP000191116">
    <property type="component" value="Unassembled WGS sequence"/>
</dbReference>
<evidence type="ECO:0000256" key="11">
    <source>
        <dbReference type="ARBA" id="ARBA00022842"/>
    </source>
</evidence>
<evidence type="ECO:0000313" key="18">
    <source>
        <dbReference type="Proteomes" id="UP000191116"/>
    </source>
</evidence>
<evidence type="ECO:0000256" key="14">
    <source>
        <dbReference type="PIRSR" id="PIRSR017818-2"/>
    </source>
</evidence>
<dbReference type="InterPro" id="IPR023214">
    <property type="entry name" value="HAD_sf"/>
</dbReference>
<comment type="subcellular location">
    <subcellularLocation>
        <location evidence="2 12">Periplasm</location>
    </subcellularLocation>
</comment>
<evidence type="ECO:0000256" key="3">
    <source>
        <dbReference type="ARBA" id="ARBA00007752"/>
    </source>
</evidence>
<evidence type="ECO:0000256" key="16">
    <source>
        <dbReference type="SAM" id="SignalP"/>
    </source>
</evidence>
<evidence type="ECO:0000256" key="13">
    <source>
        <dbReference type="PIRSR" id="PIRSR017818-1"/>
    </source>
</evidence>
<dbReference type="CDD" id="cd07499">
    <property type="entry name" value="HAD_CBAP"/>
    <property type="match status" value="1"/>
</dbReference>
<dbReference type="Pfam" id="PF03767">
    <property type="entry name" value="Acid_phosphat_B"/>
    <property type="match status" value="1"/>
</dbReference>
<evidence type="ECO:0000313" key="17">
    <source>
        <dbReference type="EMBL" id="SJZ99706.1"/>
    </source>
</evidence>
<organism evidence="17 18">
    <name type="scientific">Photobacterium toruni</name>
    <dbReference type="NCBI Taxonomy" id="1935446"/>
    <lineage>
        <taxon>Bacteria</taxon>
        <taxon>Pseudomonadati</taxon>
        <taxon>Pseudomonadota</taxon>
        <taxon>Gammaproteobacteria</taxon>
        <taxon>Vibrionales</taxon>
        <taxon>Vibrionaceae</taxon>
        <taxon>Photobacterium</taxon>
    </lineage>
</organism>
<keyword evidence="7 12" id="KW-0479">Metal-binding</keyword>
<feature type="binding site" evidence="14">
    <location>
        <begin position="146"/>
        <end position="147"/>
    </location>
    <ligand>
        <name>substrate</name>
    </ligand>
</feature>
<evidence type="ECO:0000256" key="7">
    <source>
        <dbReference type="ARBA" id="ARBA00022723"/>
    </source>
</evidence>
<evidence type="ECO:0000256" key="9">
    <source>
        <dbReference type="ARBA" id="ARBA00022764"/>
    </source>
</evidence>
<feature type="chain" id="PRO_5012910854" description="Class B acid phosphatase" evidence="16">
    <location>
        <begin position="31"/>
        <end position="244"/>
    </location>
</feature>
<dbReference type="InterPro" id="IPR010025">
    <property type="entry name" value="HAD-SF_ppase_IIIB_AphA"/>
</dbReference>
<feature type="active site" description="Nucleophile" evidence="13">
    <location>
        <position position="78"/>
    </location>
</feature>
<evidence type="ECO:0000256" key="4">
    <source>
        <dbReference type="ARBA" id="ARBA00011881"/>
    </source>
</evidence>
<feature type="signal peptide" evidence="16">
    <location>
        <begin position="1"/>
        <end position="30"/>
    </location>
</feature>
<protein>
    <recommendedName>
        <fullName evidence="6 12">Class B acid phosphatase</fullName>
        <ecNumber evidence="5 12">3.1.3.2</ecNumber>
    </recommendedName>
</protein>
<feature type="binding site" evidence="14">
    <location>
        <position position="184"/>
    </location>
    <ligand>
        <name>substrate</name>
    </ligand>
</feature>
<proteinExistence type="inferred from homology"/>
<comment type="catalytic activity">
    <reaction evidence="1 12">
        <text>a phosphate monoester + H2O = an alcohol + phosphate</text>
        <dbReference type="Rhea" id="RHEA:15017"/>
        <dbReference type="ChEBI" id="CHEBI:15377"/>
        <dbReference type="ChEBI" id="CHEBI:30879"/>
        <dbReference type="ChEBI" id="CHEBI:43474"/>
        <dbReference type="ChEBI" id="CHEBI:67140"/>
        <dbReference type="EC" id="3.1.3.2"/>
    </reaction>
</comment>
<comment type="cofactor">
    <cofactor evidence="12 15">
        <name>Mg(2+)</name>
        <dbReference type="ChEBI" id="CHEBI:18420"/>
    </cofactor>
    <text evidence="12 15">Binds 1 Mg(2+) ion per subunit.</text>
</comment>
<dbReference type="Gene3D" id="3.40.50.1000">
    <property type="entry name" value="HAD superfamily/HAD-like"/>
    <property type="match status" value="1"/>
</dbReference>
<dbReference type="EC" id="3.1.3.2" evidence="5 12"/>
<evidence type="ECO:0000256" key="6">
    <source>
        <dbReference type="ARBA" id="ARBA00022113"/>
    </source>
</evidence>
<evidence type="ECO:0000256" key="8">
    <source>
        <dbReference type="ARBA" id="ARBA00022729"/>
    </source>
</evidence>
<feature type="binding site" evidence="15">
    <location>
        <position position="199"/>
    </location>
    <ligand>
        <name>Mg(2+)</name>
        <dbReference type="ChEBI" id="CHEBI:18420"/>
    </ligand>
</feature>
<sequence length="244" mass="27334">MIYSKMKKTFTAITISSLLAFSLVSGSVMAEPKVPATETGYSTIQLTQMGQPKTVDWVTVEQIAQQLKGKPPMAVGFDIDDTVLFSSPGFYRGKQVFSPNNFSYLKDQKFWDKMNCEWEKFSIPKQIGQELIAMHQQRGDDIYFITGRDPSKCEITTQYLKDVFNIKHMNKVIFAGSSKTTNTKTPYIKAENIKVYYGDSDGDITAARDAGAVGIRIMRPANSTNRPIAKNGIYGEEVVVNSQY</sequence>
<evidence type="ECO:0000256" key="10">
    <source>
        <dbReference type="ARBA" id="ARBA00022801"/>
    </source>
</evidence>
<dbReference type="SFLD" id="SFLDG01127">
    <property type="entry name" value="C1.3:_Acid_Phosphatase_Like"/>
    <property type="match status" value="1"/>
</dbReference>
<dbReference type="AlphaFoldDB" id="A0A1T4Q7T3"/>
<keyword evidence="10 12" id="KW-0378">Hydrolase</keyword>
<dbReference type="EMBL" id="FUWP01000003">
    <property type="protein sequence ID" value="SJZ99706.1"/>
    <property type="molecule type" value="Genomic_DNA"/>
</dbReference>
<dbReference type="GO" id="GO:0046872">
    <property type="term" value="F:metal ion binding"/>
    <property type="evidence" value="ECO:0007669"/>
    <property type="project" value="UniProtKB-KW"/>
</dbReference>